<protein>
    <submittedName>
        <fullName evidence="2">Molecular chaperone Tir</fullName>
    </submittedName>
</protein>
<evidence type="ECO:0000313" key="2">
    <source>
        <dbReference type="EMBL" id="VEN74028.1"/>
    </source>
</evidence>
<sequence length="136" mass="15441">MKTYNLFISHSWAYGSNYDRLIELIDNRTYFDFKDYSVPKNDPIHNAPTDKALREAIQRQMSPCQVIIILAGVYATYSKWIKKEIDLAKSGFVSPKSVLAIQPWGAEKTSTVVKDNADLIVGWNTESIIKGIRQIG</sequence>
<dbReference type="Pfam" id="PF08937">
    <property type="entry name" value="ThsB_TIR"/>
    <property type="match status" value="1"/>
</dbReference>
<name>A0A484HIE8_9BACT</name>
<proteinExistence type="predicted"/>
<dbReference type="Gene3D" id="3.40.50.9200">
    <property type="entry name" value="Hypothetical protein MTH538"/>
    <property type="match status" value="1"/>
</dbReference>
<dbReference type="AlphaFoldDB" id="A0A484HIE8"/>
<feature type="domain" description="Thoeris protein ThsB TIR-like" evidence="1">
    <location>
        <begin position="7"/>
        <end position="107"/>
    </location>
</feature>
<dbReference type="EMBL" id="CAACVI010000015">
    <property type="protein sequence ID" value="VEN74028.1"/>
    <property type="molecule type" value="Genomic_DNA"/>
</dbReference>
<dbReference type="InterPro" id="IPR015032">
    <property type="entry name" value="ThsB__TIR-like_domain"/>
</dbReference>
<dbReference type="InterPro" id="IPR036490">
    <property type="entry name" value="ThsB_TIR-like_sf"/>
</dbReference>
<reference evidence="2" key="1">
    <citation type="submission" date="2019-01" db="EMBL/GenBank/DDBJ databases">
        <authorList>
            <consortium name="Genoscope - CEA"/>
            <person name="William W."/>
        </authorList>
    </citation>
    <scope>NUCLEOTIDE SEQUENCE</scope>
    <source>
        <strain evidence="2">CR-1</strain>
    </source>
</reference>
<dbReference type="SUPFAM" id="SSF52206">
    <property type="entry name" value="Hypothetical protein MTH538"/>
    <property type="match status" value="1"/>
</dbReference>
<gene>
    <name evidence="2" type="ORF">EPICR_220015</name>
</gene>
<organism evidence="2">
    <name type="scientific">uncultured Desulfobacteraceae bacterium</name>
    <dbReference type="NCBI Taxonomy" id="218296"/>
    <lineage>
        <taxon>Bacteria</taxon>
        <taxon>Pseudomonadati</taxon>
        <taxon>Thermodesulfobacteriota</taxon>
        <taxon>Desulfobacteria</taxon>
        <taxon>Desulfobacterales</taxon>
        <taxon>Desulfobacteraceae</taxon>
        <taxon>environmental samples</taxon>
    </lineage>
</organism>
<accession>A0A484HIE8</accession>
<evidence type="ECO:0000259" key="1">
    <source>
        <dbReference type="Pfam" id="PF08937"/>
    </source>
</evidence>